<sequence>MSTDPTSTEPPANEPGTTDRTSTDADERTAAQVIDDARAQLATHPREHLATLPTPLEPCERLSEALGGPEIWIKRDDCTGLAMGGNKVRKLEFLMGQARAAGAARVGTFGALQSNHARQTAAAANALGLGCDLILSEMVPRVDGDYQTNGNQTLFRILGTPVHRVSDDQDTADAISSVEEAAAEAGEIVSWIPTGGSSPVGALGYVNAAIELVEQAVESEIGFHRIVSATSTAGTYAGLLAGMDLLGAGTAVTGFDTYEGAARSRAAARTLLDALGPMLDREPVPEGTVDILDGYCGDGYGIPTAEATEAIELFARTEGILLDPVYSGKAAAGLIDVVRRGLIGDDERVLFLHTGGAPGLFAYSGEFA</sequence>
<proteinExistence type="inferred from homology"/>
<dbReference type="PANTHER" id="PTHR43780">
    <property type="entry name" value="1-AMINOCYCLOPROPANE-1-CARBOXYLATE DEAMINASE-RELATED"/>
    <property type="match status" value="1"/>
</dbReference>
<evidence type="ECO:0000256" key="6">
    <source>
        <dbReference type="SAM" id="MobiDB-lite"/>
    </source>
</evidence>
<feature type="domain" description="Tryptophan synthase beta chain-like PALP" evidence="7">
    <location>
        <begin position="51"/>
        <end position="355"/>
    </location>
</feature>
<dbReference type="GO" id="GO:1901605">
    <property type="term" value="P:alpha-amino acid metabolic process"/>
    <property type="evidence" value="ECO:0007669"/>
    <property type="project" value="UniProtKB-ARBA"/>
</dbReference>
<dbReference type="Proteomes" id="UP000727993">
    <property type="component" value="Unassembled WGS sequence"/>
</dbReference>
<evidence type="ECO:0000256" key="5">
    <source>
        <dbReference type="PIRSR" id="PIRSR006278-2"/>
    </source>
</evidence>
<keyword evidence="3 5" id="KW-0663">Pyridoxal phosphate</keyword>
<dbReference type="PANTHER" id="PTHR43780:SF2">
    <property type="entry name" value="1-AMINOCYCLOPROPANE-1-CARBOXYLATE DEAMINASE-RELATED"/>
    <property type="match status" value="1"/>
</dbReference>
<evidence type="ECO:0000259" key="7">
    <source>
        <dbReference type="Pfam" id="PF00291"/>
    </source>
</evidence>
<evidence type="ECO:0000256" key="4">
    <source>
        <dbReference type="PIRSR" id="PIRSR006278-1"/>
    </source>
</evidence>
<dbReference type="Gene3D" id="3.40.50.1100">
    <property type="match status" value="2"/>
</dbReference>
<dbReference type="AlphaFoldDB" id="A0A936NBT5"/>
<reference evidence="8 9" key="1">
    <citation type="submission" date="2020-10" db="EMBL/GenBank/DDBJ databases">
        <title>Connecting structure to function with the recovery of over 1000 high-quality activated sludge metagenome-assembled genomes encoding full-length rRNA genes using long-read sequencing.</title>
        <authorList>
            <person name="Singleton C.M."/>
            <person name="Petriglieri F."/>
            <person name="Kristensen J.M."/>
            <person name="Kirkegaard R.H."/>
            <person name="Michaelsen T.Y."/>
            <person name="Andersen M.H."/>
            <person name="Karst S.M."/>
            <person name="Dueholm M.S."/>
            <person name="Nielsen P.H."/>
            <person name="Albertsen M."/>
        </authorList>
    </citation>
    <scope>NUCLEOTIDE SEQUENCE [LARGE SCALE GENOMIC DNA]</scope>
    <source>
        <strain evidence="8">Lyne_18-Q3-R50-59_MAXAC.006</strain>
    </source>
</reference>
<evidence type="ECO:0000256" key="3">
    <source>
        <dbReference type="ARBA" id="ARBA00022898"/>
    </source>
</evidence>
<comment type="similarity">
    <text evidence="2">Belongs to the ACC deaminase/D-cysteine desulfhydrase family.</text>
</comment>
<evidence type="ECO:0000256" key="1">
    <source>
        <dbReference type="ARBA" id="ARBA00001933"/>
    </source>
</evidence>
<dbReference type="InterPro" id="IPR001926">
    <property type="entry name" value="TrpB-like_PALP"/>
</dbReference>
<comment type="caution">
    <text evidence="8">The sequence shown here is derived from an EMBL/GenBank/DDBJ whole genome shotgun (WGS) entry which is preliminary data.</text>
</comment>
<feature type="modified residue" description="N6-(pyridoxal phosphate)lysine" evidence="5">
    <location>
        <position position="87"/>
    </location>
</feature>
<name>A0A936NBT5_9ACTN</name>
<dbReference type="GO" id="GO:0019148">
    <property type="term" value="F:D-cysteine desulfhydrase activity"/>
    <property type="evidence" value="ECO:0007669"/>
    <property type="project" value="TreeGrafter"/>
</dbReference>
<dbReference type="Pfam" id="PF00291">
    <property type="entry name" value="PALP"/>
    <property type="match status" value="1"/>
</dbReference>
<evidence type="ECO:0000256" key="2">
    <source>
        <dbReference type="ARBA" id="ARBA00008639"/>
    </source>
</evidence>
<comment type="cofactor">
    <cofactor evidence="1">
        <name>pyridoxal 5'-phosphate</name>
        <dbReference type="ChEBI" id="CHEBI:597326"/>
    </cofactor>
</comment>
<organism evidence="8 9">
    <name type="scientific">Candidatus Neomicrothrix subdominans</name>
    <dbReference type="NCBI Taxonomy" id="2954438"/>
    <lineage>
        <taxon>Bacteria</taxon>
        <taxon>Bacillati</taxon>
        <taxon>Actinomycetota</taxon>
        <taxon>Acidimicrobiia</taxon>
        <taxon>Acidimicrobiales</taxon>
        <taxon>Microthrixaceae</taxon>
        <taxon>Candidatus Neomicrothrix</taxon>
    </lineage>
</organism>
<dbReference type="InterPro" id="IPR036052">
    <property type="entry name" value="TrpB-like_PALP_sf"/>
</dbReference>
<dbReference type="EMBL" id="JADJZA010000001">
    <property type="protein sequence ID" value="MBK9295954.1"/>
    <property type="molecule type" value="Genomic_DNA"/>
</dbReference>
<evidence type="ECO:0000313" key="8">
    <source>
        <dbReference type="EMBL" id="MBK9295954.1"/>
    </source>
</evidence>
<gene>
    <name evidence="8" type="ORF">IPN02_03575</name>
</gene>
<dbReference type="SUPFAM" id="SSF53686">
    <property type="entry name" value="Tryptophan synthase beta subunit-like PLP-dependent enzymes"/>
    <property type="match status" value="1"/>
</dbReference>
<accession>A0A936NBT5</accession>
<feature type="active site" description="Nucleophile" evidence="4">
    <location>
        <position position="114"/>
    </location>
</feature>
<feature type="region of interest" description="Disordered" evidence="6">
    <location>
        <begin position="1"/>
        <end position="27"/>
    </location>
</feature>
<dbReference type="InterPro" id="IPR027278">
    <property type="entry name" value="ACCD_DCysDesulf"/>
</dbReference>
<feature type="compositionally biased region" description="Polar residues" evidence="6">
    <location>
        <begin position="1"/>
        <end position="20"/>
    </location>
</feature>
<protein>
    <submittedName>
        <fullName evidence="8">D-cysteine desulfhydrase family protein</fullName>
    </submittedName>
</protein>
<dbReference type="PIRSF" id="PIRSF006278">
    <property type="entry name" value="ACCD_DCysDesulf"/>
    <property type="match status" value="1"/>
</dbReference>
<evidence type="ECO:0000313" key="9">
    <source>
        <dbReference type="Proteomes" id="UP000727993"/>
    </source>
</evidence>